<protein>
    <submittedName>
        <fullName evidence="2">Uncharacterized protein</fullName>
    </submittedName>
</protein>
<gene>
    <name evidence="2" type="ORF">B0H67DRAFT_390294</name>
</gene>
<accession>A0AA39ZSG3</accession>
<proteinExistence type="predicted"/>
<evidence type="ECO:0000313" key="2">
    <source>
        <dbReference type="EMBL" id="KAK0702654.1"/>
    </source>
</evidence>
<dbReference type="AlphaFoldDB" id="A0AA39ZSG3"/>
<keyword evidence="1" id="KW-0472">Membrane</keyword>
<sequence>MAYAPWITQVLFLFWAVALVDELLCLRYKEAQRTLELAQPPRDVEAQSGLSDKEKDAVTPAVTIISQSSHQLPVHTRSTSTIQLKWLRYLKPLGIWKLECSQGPLNWAGSVHWLFRLVLYTTMGLIVVFCSYGAARQELYTVALLNIVGVILFIVGAGGSNKYATAPHAYTRDTLRVVLQTDHKEGTVYVLPAKGRGFDAVWSPKIEAEHCKADTAVAAWREKGGFDQPSLADYYPYIAAFHSSSQLTREDVVALAS</sequence>
<dbReference type="EMBL" id="JAUKUA010000008">
    <property type="protein sequence ID" value="KAK0702654.1"/>
    <property type="molecule type" value="Genomic_DNA"/>
</dbReference>
<dbReference type="Proteomes" id="UP001172102">
    <property type="component" value="Unassembled WGS sequence"/>
</dbReference>
<organism evidence="2 3">
    <name type="scientific">Lasiosphaeris hirsuta</name>
    <dbReference type="NCBI Taxonomy" id="260670"/>
    <lineage>
        <taxon>Eukaryota</taxon>
        <taxon>Fungi</taxon>
        <taxon>Dikarya</taxon>
        <taxon>Ascomycota</taxon>
        <taxon>Pezizomycotina</taxon>
        <taxon>Sordariomycetes</taxon>
        <taxon>Sordariomycetidae</taxon>
        <taxon>Sordariales</taxon>
        <taxon>Lasiosphaeriaceae</taxon>
        <taxon>Lasiosphaeris</taxon>
    </lineage>
</organism>
<keyword evidence="1" id="KW-0812">Transmembrane</keyword>
<name>A0AA39ZSG3_9PEZI</name>
<comment type="caution">
    <text evidence="2">The sequence shown here is derived from an EMBL/GenBank/DDBJ whole genome shotgun (WGS) entry which is preliminary data.</text>
</comment>
<evidence type="ECO:0000313" key="3">
    <source>
        <dbReference type="Proteomes" id="UP001172102"/>
    </source>
</evidence>
<keyword evidence="1" id="KW-1133">Transmembrane helix</keyword>
<feature type="transmembrane region" description="Helical" evidence="1">
    <location>
        <begin position="6"/>
        <end position="26"/>
    </location>
</feature>
<feature type="transmembrane region" description="Helical" evidence="1">
    <location>
        <begin position="140"/>
        <end position="158"/>
    </location>
</feature>
<reference evidence="2" key="1">
    <citation type="submission" date="2023-06" db="EMBL/GenBank/DDBJ databases">
        <title>Genome-scale phylogeny and comparative genomics of the fungal order Sordariales.</title>
        <authorList>
            <consortium name="Lawrence Berkeley National Laboratory"/>
            <person name="Hensen N."/>
            <person name="Bonometti L."/>
            <person name="Westerberg I."/>
            <person name="Brannstrom I.O."/>
            <person name="Guillou S."/>
            <person name="Cros-Aarteil S."/>
            <person name="Calhoun S."/>
            <person name="Haridas S."/>
            <person name="Kuo A."/>
            <person name="Mondo S."/>
            <person name="Pangilinan J."/>
            <person name="Riley R."/>
            <person name="Labutti K."/>
            <person name="Andreopoulos B."/>
            <person name="Lipzen A."/>
            <person name="Chen C."/>
            <person name="Yanf M."/>
            <person name="Daum C."/>
            <person name="Ng V."/>
            <person name="Clum A."/>
            <person name="Steindorff A."/>
            <person name="Ohm R."/>
            <person name="Martin F."/>
            <person name="Silar P."/>
            <person name="Natvig D."/>
            <person name="Lalanne C."/>
            <person name="Gautier V."/>
            <person name="Ament-Velasquez S.L."/>
            <person name="Kruys A."/>
            <person name="Hutchinson M.I."/>
            <person name="Powell A.J."/>
            <person name="Barry K."/>
            <person name="Miller A.N."/>
            <person name="Grigoriev I.V."/>
            <person name="Debuchy R."/>
            <person name="Gladieux P."/>
            <person name="Thoren M.H."/>
            <person name="Johannesson H."/>
        </authorList>
    </citation>
    <scope>NUCLEOTIDE SEQUENCE</scope>
    <source>
        <strain evidence="2">SMH4607-1</strain>
    </source>
</reference>
<keyword evidence="3" id="KW-1185">Reference proteome</keyword>
<feature type="transmembrane region" description="Helical" evidence="1">
    <location>
        <begin position="113"/>
        <end position="134"/>
    </location>
</feature>
<evidence type="ECO:0000256" key="1">
    <source>
        <dbReference type="SAM" id="Phobius"/>
    </source>
</evidence>